<feature type="short sequence motif" description="DGA/G" evidence="4">
    <location>
        <begin position="297"/>
        <end position="299"/>
    </location>
</feature>
<dbReference type="InterPro" id="IPR016035">
    <property type="entry name" value="Acyl_Trfase/lysoPLipase"/>
</dbReference>
<keyword evidence="7" id="KW-1185">Reference proteome</keyword>
<evidence type="ECO:0000256" key="4">
    <source>
        <dbReference type="PROSITE-ProRule" id="PRU01161"/>
    </source>
</evidence>
<dbReference type="Pfam" id="PF01734">
    <property type="entry name" value="Patatin"/>
    <property type="match status" value="1"/>
</dbReference>
<dbReference type="GO" id="GO:0046486">
    <property type="term" value="P:glycerolipid metabolic process"/>
    <property type="evidence" value="ECO:0007669"/>
    <property type="project" value="UniProtKB-ARBA"/>
</dbReference>
<dbReference type="Gene3D" id="3.40.1090.10">
    <property type="entry name" value="Cytosolic phospholipase A2 catalytic domain"/>
    <property type="match status" value="1"/>
</dbReference>
<dbReference type="SUPFAM" id="SSF52540">
    <property type="entry name" value="P-loop containing nucleoside triphosphate hydrolases"/>
    <property type="match status" value="1"/>
</dbReference>
<dbReference type="GO" id="GO:0019369">
    <property type="term" value="P:arachidonate metabolic process"/>
    <property type="evidence" value="ECO:0007669"/>
    <property type="project" value="TreeGrafter"/>
</dbReference>
<protein>
    <recommendedName>
        <fullName evidence="5">PNPLA domain-containing protein</fullName>
    </recommendedName>
</protein>
<dbReference type="InterPro" id="IPR027417">
    <property type="entry name" value="P-loop_NTPase"/>
</dbReference>
<evidence type="ECO:0000259" key="5">
    <source>
        <dbReference type="PROSITE" id="PS51635"/>
    </source>
</evidence>
<dbReference type="AlphaFoldDB" id="Q2GN73"/>
<dbReference type="InterPro" id="IPR002641">
    <property type="entry name" value="PNPLA_dom"/>
</dbReference>
<dbReference type="PANTHER" id="PTHR24185:SF1">
    <property type="entry name" value="CALCIUM-INDEPENDENT PHOSPHOLIPASE A2-GAMMA"/>
    <property type="match status" value="1"/>
</dbReference>
<evidence type="ECO:0000313" key="6">
    <source>
        <dbReference type="EMBL" id="EAQ84177.1"/>
    </source>
</evidence>
<evidence type="ECO:0000313" key="7">
    <source>
        <dbReference type="Proteomes" id="UP000001056"/>
    </source>
</evidence>
<dbReference type="Proteomes" id="UP000001056">
    <property type="component" value="Unassembled WGS sequence"/>
</dbReference>
<keyword evidence="3 4" id="KW-0443">Lipid metabolism</keyword>
<dbReference type="GO" id="GO:0016042">
    <property type="term" value="P:lipid catabolic process"/>
    <property type="evidence" value="ECO:0007669"/>
    <property type="project" value="UniProtKB-UniRule"/>
</dbReference>
<gene>
    <name evidence="6" type="ORF">CHGG_10581</name>
</gene>
<dbReference type="Pfam" id="PF13424">
    <property type="entry name" value="TPR_12"/>
    <property type="match status" value="1"/>
</dbReference>
<feature type="domain" description="PNPLA" evidence="5">
    <location>
        <begin position="110"/>
        <end position="310"/>
    </location>
</feature>
<dbReference type="eggNOG" id="KOG0513">
    <property type="taxonomic scope" value="Eukaryota"/>
</dbReference>
<feature type="short sequence motif" description="GXGXXG" evidence="4">
    <location>
        <begin position="114"/>
        <end position="119"/>
    </location>
</feature>
<sequence length="1079" mass="119428">MPWRLPTYVWYMYAHTSGYTYGGVLQRGTERVAKQKCLGGAKAWPALARARVAPLSHFSLPSISPVICRSIKFRFNDESQMYNILKVVTLVSDASHEKSPLSAAIRLLKSLGNGGGIRGLSELLILNEIMSRLKSRFDSKEDLLPADVFHMIGGTSTGGLVALLLGRLRLTVPEAIAHYTSLAETIFTARKPFWKDGRFKASALEDSIKRVVEQTLGNANEKMDAGNGLRTRCKTFVCAVDTKCVNKVPTLFRSWAPKKDASHNCAIWQAARATTAAPPLFKQIVIGEPTGTKAYVDGALGCNNPIRCVISEAVTEFGVDRLVGCILSIGTGLHRASALPRPIGYERVVPVALMKVVGRLVTDGEEEAGRMEAQFAHSQLSPAFGGVMWIDGSSTATIKQSFLQAVRHMLPEIGKNDNLEPDLAVCSVLEEIARSDMPWLVVFDNVDDPRACDGIERFLPSCGRGLVIITSRTASARPMGLPVEIGSMQEDEALDLLRTIVSHPHLEQDHDEQARRVIMSSIPSVWRYRRDAKISNEARGDDHDGSGHVESTELSIATTWELSLKGLSGDASMIHSKTQLLITSAFLGGASIPESLFKAFLSSPTERTLPDWMTPFVQKGSGRGLDTDAFREAIAEMGGLYLLQTFHLDTDGMVWQLHPVVRDWAQIRNPAEDCRAFSKLVIDVIHESLSHYGPGWPLLVESRGPAGRHVHLRPHVEACFNNYNQEFADPSQPLGSRETAAGGLRIANFFCADGQYAFSEKILRTMVDSSPPDSPDRRVALRQLAHTLRSKRDLLEAAKLQEEAIKGLIPGMEDLDGALQLAELASTYRSMSKKPKLCPDPTGMLARSLQLAEQSVTAVARLQGDNSPEAALAKEILALTEWRVGNVEKALKLGEEVFRIQREALGLQSPHTLEAMENVGFYLMAFKSYNKARGYYEKALETKRHLYGPVHPATMYSERRIARCWRMVGDLSQARSINEDVLKRALQAYGKNHYDTKEAALGLWMTVIAEGLTKDAEVLEGEYNLELDAECLEWRSEVLQPKASCARKRKRMTQIHMRNWDLCTASRKAFGWVCQHGQK</sequence>
<dbReference type="OrthoDB" id="5986190at2759"/>
<accession>Q2GN73</accession>
<dbReference type="Gene3D" id="1.25.40.10">
    <property type="entry name" value="Tetratricopeptide repeat domain"/>
    <property type="match status" value="1"/>
</dbReference>
<keyword evidence="2 4" id="KW-0442">Lipid degradation</keyword>
<evidence type="ECO:0000256" key="3">
    <source>
        <dbReference type="ARBA" id="ARBA00023098"/>
    </source>
</evidence>
<dbReference type="InParanoid" id="Q2GN73"/>
<dbReference type="SUPFAM" id="SSF52151">
    <property type="entry name" value="FabD/lysophospholipase-like"/>
    <property type="match status" value="1"/>
</dbReference>
<feature type="active site" description="Nucleophile" evidence="4">
    <location>
        <position position="156"/>
    </location>
</feature>
<feature type="active site" description="Proton acceptor" evidence="4">
    <location>
        <position position="297"/>
    </location>
</feature>
<feature type="short sequence motif" description="GXSXG" evidence="4">
    <location>
        <begin position="154"/>
        <end position="158"/>
    </location>
</feature>
<dbReference type="PROSITE" id="PS00018">
    <property type="entry name" value="EF_HAND_1"/>
    <property type="match status" value="1"/>
</dbReference>
<dbReference type="PANTHER" id="PTHR24185">
    <property type="entry name" value="CALCIUM-INDEPENDENT PHOSPHOLIPASE A2-GAMMA"/>
    <property type="match status" value="1"/>
</dbReference>
<dbReference type="STRING" id="306901.Q2GN73"/>
<dbReference type="InterPro" id="IPR018247">
    <property type="entry name" value="EF_Hand_1_Ca_BS"/>
</dbReference>
<evidence type="ECO:0000256" key="2">
    <source>
        <dbReference type="ARBA" id="ARBA00022963"/>
    </source>
</evidence>
<organism evidence="6 7">
    <name type="scientific">Chaetomium globosum (strain ATCC 6205 / CBS 148.51 / DSM 1962 / NBRC 6347 / NRRL 1970)</name>
    <name type="common">Soil fungus</name>
    <dbReference type="NCBI Taxonomy" id="306901"/>
    <lineage>
        <taxon>Eukaryota</taxon>
        <taxon>Fungi</taxon>
        <taxon>Dikarya</taxon>
        <taxon>Ascomycota</taxon>
        <taxon>Pezizomycotina</taxon>
        <taxon>Sordariomycetes</taxon>
        <taxon>Sordariomycetidae</taxon>
        <taxon>Sordariales</taxon>
        <taxon>Chaetomiaceae</taxon>
        <taxon>Chaetomium</taxon>
    </lineage>
</organism>
<dbReference type="VEuPathDB" id="FungiDB:CHGG_10581"/>
<dbReference type="InterPro" id="IPR011990">
    <property type="entry name" value="TPR-like_helical_dom_sf"/>
</dbReference>
<name>Q2GN73_CHAGB</name>
<dbReference type="SUPFAM" id="SSF48452">
    <property type="entry name" value="TPR-like"/>
    <property type="match status" value="1"/>
</dbReference>
<dbReference type="EMBL" id="CH408035">
    <property type="protein sequence ID" value="EAQ84177.1"/>
    <property type="molecule type" value="Genomic_DNA"/>
</dbReference>
<dbReference type="RefSeq" id="XP_001228508.1">
    <property type="nucleotide sequence ID" value="XM_001228507.1"/>
</dbReference>
<dbReference type="GO" id="GO:0016020">
    <property type="term" value="C:membrane"/>
    <property type="evidence" value="ECO:0007669"/>
    <property type="project" value="TreeGrafter"/>
</dbReference>
<evidence type="ECO:0000256" key="1">
    <source>
        <dbReference type="ARBA" id="ARBA00022801"/>
    </source>
</evidence>
<dbReference type="PROSITE" id="PS51635">
    <property type="entry name" value="PNPLA"/>
    <property type="match status" value="1"/>
</dbReference>
<proteinExistence type="predicted"/>
<dbReference type="HOGENOM" id="CLU_000288_125_6_1"/>
<dbReference type="Pfam" id="PF13374">
    <property type="entry name" value="TPR_10"/>
    <property type="match status" value="1"/>
</dbReference>
<keyword evidence="1 4" id="KW-0378">Hydrolase</keyword>
<dbReference type="GO" id="GO:0047499">
    <property type="term" value="F:calcium-independent phospholipase A2 activity"/>
    <property type="evidence" value="ECO:0007669"/>
    <property type="project" value="TreeGrafter"/>
</dbReference>
<reference evidence="7" key="1">
    <citation type="journal article" date="2015" name="Genome Announc.">
        <title>Draft genome sequence of the cellulolytic fungus Chaetomium globosum.</title>
        <authorList>
            <person name="Cuomo C.A."/>
            <person name="Untereiner W.A."/>
            <person name="Ma L.-J."/>
            <person name="Grabherr M."/>
            <person name="Birren B.W."/>
        </authorList>
    </citation>
    <scope>NUCLEOTIDE SEQUENCE [LARGE SCALE GENOMIC DNA]</scope>
    <source>
        <strain evidence="7">ATCC 6205 / CBS 148.51 / DSM 1962 / NBRC 6347 / NRRL 1970</strain>
    </source>
</reference>
<dbReference type="GeneID" id="4396719"/>
<dbReference type="CDD" id="cd07216">
    <property type="entry name" value="Pat17_PNPLA8_PNPLA9_like3"/>
    <property type="match status" value="1"/>
</dbReference>